<dbReference type="EMBL" id="JAVDRD010000005">
    <property type="protein sequence ID" value="MDR6511453.1"/>
    <property type="molecule type" value="Genomic_DNA"/>
</dbReference>
<keyword evidence="2" id="KW-0812">Transmembrane</keyword>
<feature type="transmembrane region" description="Helical" evidence="2">
    <location>
        <begin position="398"/>
        <end position="418"/>
    </location>
</feature>
<evidence type="ECO:0000256" key="1">
    <source>
        <dbReference type="SAM" id="MobiDB-lite"/>
    </source>
</evidence>
<feature type="transmembrane region" description="Helical" evidence="2">
    <location>
        <begin position="372"/>
        <end position="392"/>
    </location>
</feature>
<keyword evidence="2" id="KW-0472">Membrane</keyword>
<comment type="caution">
    <text evidence="3">The sequence shown here is derived from an EMBL/GenBank/DDBJ whole genome shotgun (WGS) entry which is preliminary data.</text>
</comment>
<keyword evidence="2" id="KW-1133">Transmembrane helix</keyword>
<evidence type="ECO:0000256" key="2">
    <source>
        <dbReference type="SAM" id="Phobius"/>
    </source>
</evidence>
<feature type="region of interest" description="Disordered" evidence="1">
    <location>
        <begin position="492"/>
        <end position="517"/>
    </location>
</feature>
<gene>
    <name evidence="3" type="ORF">J2792_002325</name>
</gene>
<organism evidence="3 4">
    <name type="scientific">Novosphingobium capsulatum</name>
    <dbReference type="NCBI Taxonomy" id="13688"/>
    <lineage>
        <taxon>Bacteria</taxon>
        <taxon>Pseudomonadati</taxon>
        <taxon>Pseudomonadota</taxon>
        <taxon>Alphaproteobacteria</taxon>
        <taxon>Sphingomonadales</taxon>
        <taxon>Sphingomonadaceae</taxon>
        <taxon>Novosphingobium</taxon>
    </lineage>
</organism>
<protein>
    <submittedName>
        <fullName evidence="3">Uncharacterized protein</fullName>
    </submittedName>
</protein>
<name>A0ABU1MMS5_9SPHN</name>
<evidence type="ECO:0000313" key="4">
    <source>
        <dbReference type="Proteomes" id="UP001184150"/>
    </source>
</evidence>
<dbReference type="Proteomes" id="UP001184150">
    <property type="component" value="Unassembled WGS sequence"/>
</dbReference>
<feature type="transmembrane region" description="Helical" evidence="2">
    <location>
        <begin position="335"/>
        <end position="360"/>
    </location>
</feature>
<feature type="compositionally biased region" description="Low complexity" evidence="1">
    <location>
        <begin position="493"/>
        <end position="503"/>
    </location>
</feature>
<evidence type="ECO:0000313" key="3">
    <source>
        <dbReference type="EMBL" id="MDR6511453.1"/>
    </source>
</evidence>
<feature type="region of interest" description="Disordered" evidence="1">
    <location>
        <begin position="533"/>
        <end position="557"/>
    </location>
</feature>
<sequence>MGLGDAQIADAQKFAEANRIIGTSLNDRMRLFVDAQGSFRQSGMSGAAATAAAKTMTPIMAQYEVATKMLSGDGQAAAEGSMRNLSKIVEMMGGLSDTNRAKAIADGVFKAAQSSGRMVDERQLKQFVAYGSSATNQLSLRTIFGGLEPIIGEMGGSTTGVGLRTGYNRVNGMLALMPKRTQEELRRLGMADGSGKRQTDDLARMQATDTIGYVQEVMRRYEKAGIKTQVDRERENAILFGTNGAKIFNKLMSQMPVILESLKAYDRAHGAQETANDPKSKALKAYMDLEAKEGDLKLRIGQVVLPYYIRALEMAASMLERVNAFAKSNPTAFKAIIGVFAAVSAAALVGGSLSLLVAGFRAFSLLAGPLRLVWTVMQIGAGALRYLGMAVFQFGRFLIANPIGLALAAIIFIGWSVYKNWNEIKTKGLEIWNSLKTAWNQLLSGDIMGAWHTFRGAFNNAWVLFLNTLIAGVNGILPKSWQIPKLAYAPNDQGAGAPQKPSAPSGPPPKAGSQVPASVYLDGRKVGQILYPHMGKDAARPNTGYSRFNPALAKPSP</sequence>
<accession>A0ABU1MMS5</accession>
<reference evidence="3 4" key="1">
    <citation type="submission" date="2023-07" db="EMBL/GenBank/DDBJ databases">
        <title>Sorghum-associated microbial communities from plants grown in Nebraska, USA.</title>
        <authorList>
            <person name="Schachtman D."/>
        </authorList>
    </citation>
    <scope>NUCLEOTIDE SEQUENCE [LARGE SCALE GENOMIC DNA]</scope>
    <source>
        <strain evidence="3 4">DS1027</strain>
    </source>
</reference>
<keyword evidence="4" id="KW-1185">Reference proteome</keyword>
<proteinExistence type="predicted"/>